<evidence type="ECO:0000256" key="1">
    <source>
        <dbReference type="SAM" id="MobiDB-lite"/>
    </source>
</evidence>
<sequence>MAERKNGTLTPTSGDGPRGLRGWVLRQGVERALKAQQPLVTARIAAIRRKKPNATPAEVITTLGRQYRTAVALTGAGGGALAIVPALGTVASLATATTEAVATLDAAVLYTLAVAEVHALPTDEPQRRQAIVLGVVVGQGAQEALQKLAGRSRGWAEDVTDRLPIGRLGALNAFLVRWFAKRFLIRQGTLALGRALPLGIGVAIGVTGNLAIARAVIRSAEQAFGPPPATWPGHG</sequence>
<dbReference type="EMBL" id="SMFZ01000001">
    <property type="protein sequence ID" value="TCK25218.1"/>
    <property type="molecule type" value="Genomic_DNA"/>
</dbReference>
<gene>
    <name evidence="2" type="ORF">EV378_1018</name>
</gene>
<comment type="caution">
    <text evidence="2">The sequence shown here is derived from an EMBL/GenBank/DDBJ whole genome shotgun (WGS) entry which is preliminary data.</text>
</comment>
<feature type="region of interest" description="Disordered" evidence="1">
    <location>
        <begin position="1"/>
        <end position="20"/>
    </location>
</feature>
<name>A0A4R1HSR4_PSEEN</name>
<evidence type="ECO:0000313" key="3">
    <source>
        <dbReference type="Proteomes" id="UP000295560"/>
    </source>
</evidence>
<organism evidence="2 3">
    <name type="scientific">Pseudonocardia endophytica</name>
    <dbReference type="NCBI Taxonomy" id="401976"/>
    <lineage>
        <taxon>Bacteria</taxon>
        <taxon>Bacillati</taxon>
        <taxon>Actinomycetota</taxon>
        <taxon>Actinomycetes</taxon>
        <taxon>Pseudonocardiales</taxon>
        <taxon>Pseudonocardiaceae</taxon>
        <taxon>Pseudonocardia</taxon>
    </lineage>
</organism>
<proteinExistence type="predicted"/>
<evidence type="ECO:0008006" key="4">
    <source>
        <dbReference type="Google" id="ProtNLM"/>
    </source>
</evidence>
<dbReference type="RefSeq" id="WP_132421537.1">
    <property type="nucleotide sequence ID" value="NZ_SMFZ01000001.1"/>
</dbReference>
<dbReference type="OrthoDB" id="4422408at2"/>
<evidence type="ECO:0000313" key="2">
    <source>
        <dbReference type="EMBL" id="TCK25218.1"/>
    </source>
</evidence>
<dbReference type="AlphaFoldDB" id="A0A4R1HSR4"/>
<dbReference type="Proteomes" id="UP000295560">
    <property type="component" value="Unassembled WGS sequence"/>
</dbReference>
<reference evidence="2 3" key="1">
    <citation type="submission" date="2019-03" db="EMBL/GenBank/DDBJ databases">
        <title>Sequencing the genomes of 1000 actinobacteria strains.</title>
        <authorList>
            <person name="Klenk H.-P."/>
        </authorList>
    </citation>
    <scope>NUCLEOTIDE SEQUENCE [LARGE SCALE GENOMIC DNA]</scope>
    <source>
        <strain evidence="2 3">DSM 44969</strain>
    </source>
</reference>
<protein>
    <recommendedName>
        <fullName evidence="4">EcsC family protein</fullName>
    </recommendedName>
</protein>
<accession>A0A4R1HSR4</accession>
<keyword evidence="3" id="KW-1185">Reference proteome</keyword>